<dbReference type="Pfam" id="PF00069">
    <property type="entry name" value="Pkinase"/>
    <property type="match status" value="1"/>
</dbReference>
<evidence type="ECO:0000259" key="3">
    <source>
        <dbReference type="PROSITE" id="PS50011"/>
    </source>
</evidence>
<reference evidence="4 5" key="1">
    <citation type="journal article" date="2018" name="PLoS ONE">
        <title>The draft genome of Kipferlia bialata reveals reductive genome evolution in fornicate parasites.</title>
        <authorList>
            <person name="Tanifuji G."/>
            <person name="Takabayashi S."/>
            <person name="Kume K."/>
            <person name="Takagi M."/>
            <person name="Nakayama T."/>
            <person name="Kamikawa R."/>
            <person name="Inagaki Y."/>
            <person name="Hashimoto T."/>
        </authorList>
    </citation>
    <scope>NUCLEOTIDE SEQUENCE [LARGE SCALE GENOMIC DNA]</scope>
    <source>
        <strain evidence="4">NY0173</strain>
    </source>
</reference>
<dbReference type="InterPro" id="IPR011009">
    <property type="entry name" value="Kinase-like_dom_sf"/>
</dbReference>
<evidence type="ECO:0000256" key="1">
    <source>
        <dbReference type="ARBA" id="ARBA00022741"/>
    </source>
</evidence>
<comment type="caution">
    <text evidence="4">The sequence shown here is derived from an EMBL/GenBank/DDBJ whole genome shotgun (WGS) entry which is preliminary data.</text>
</comment>
<dbReference type="AlphaFoldDB" id="A0A9K3D5X4"/>
<dbReference type="PROSITE" id="PS50011">
    <property type="entry name" value="PROTEIN_KINASE_DOM"/>
    <property type="match status" value="1"/>
</dbReference>
<dbReference type="OrthoDB" id="266718at2759"/>
<protein>
    <recommendedName>
        <fullName evidence="3">Protein kinase domain-containing protein</fullName>
    </recommendedName>
</protein>
<dbReference type="InterPro" id="IPR050117">
    <property type="entry name" value="MAPK"/>
</dbReference>
<evidence type="ECO:0000313" key="5">
    <source>
        <dbReference type="Proteomes" id="UP000265618"/>
    </source>
</evidence>
<evidence type="ECO:0000313" key="4">
    <source>
        <dbReference type="EMBL" id="GIQ89709.1"/>
    </source>
</evidence>
<dbReference type="SUPFAM" id="SSF56112">
    <property type="entry name" value="Protein kinase-like (PK-like)"/>
    <property type="match status" value="1"/>
</dbReference>
<dbReference type="Proteomes" id="UP000265618">
    <property type="component" value="Unassembled WGS sequence"/>
</dbReference>
<gene>
    <name evidence="4" type="ORF">KIPB_012254</name>
</gene>
<proteinExistence type="predicted"/>
<feature type="non-terminal residue" evidence="4">
    <location>
        <position position="1"/>
    </location>
</feature>
<feature type="domain" description="Protein kinase" evidence="3">
    <location>
        <begin position="1"/>
        <end position="102"/>
    </location>
</feature>
<dbReference type="Gene3D" id="1.10.510.10">
    <property type="entry name" value="Transferase(Phosphotransferase) domain 1"/>
    <property type="match status" value="1"/>
</dbReference>
<evidence type="ECO:0000256" key="2">
    <source>
        <dbReference type="ARBA" id="ARBA00022840"/>
    </source>
</evidence>
<dbReference type="InterPro" id="IPR008271">
    <property type="entry name" value="Ser/Thr_kinase_AS"/>
</dbReference>
<keyword evidence="2" id="KW-0067">ATP-binding</keyword>
<dbReference type="PROSITE" id="PS00108">
    <property type="entry name" value="PROTEIN_KINASE_ST"/>
    <property type="match status" value="1"/>
</dbReference>
<accession>A0A9K3D5X4</accession>
<sequence>MTYLHANYVMHRDMKPQNVLLGMDGHIKITDFGLAKPFSQDNMIWTAQTCTQMYKAPEVCIPRTSGSGTTMKTLPVKYNQAMDMWSVGCCFAEFLNRAPLFP</sequence>
<keyword evidence="1" id="KW-0547">Nucleotide-binding</keyword>
<name>A0A9K3D5X4_9EUKA</name>
<organism evidence="4 5">
    <name type="scientific">Kipferlia bialata</name>
    <dbReference type="NCBI Taxonomy" id="797122"/>
    <lineage>
        <taxon>Eukaryota</taxon>
        <taxon>Metamonada</taxon>
        <taxon>Carpediemonas-like organisms</taxon>
        <taxon>Kipferlia</taxon>
    </lineage>
</organism>
<dbReference type="InterPro" id="IPR000719">
    <property type="entry name" value="Prot_kinase_dom"/>
</dbReference>
<dbReference type="PANTHER" id="PTHR24055">
    <property type="entry name" value="MITOGEN-ACTIVATED PROTEIN KINASE"/>
    <property type="match status" value="1"/>
</dbReference>
<dbReference type="EMBL" id="BDIP01005343">
    <property type="protein sequence ID" value="GIQ89709.1"/>
    <property type="molecule type" value="Genomic_DNA"/>
</dbReference>
<dbReference type="GO" id="GO:0005524">
    <property type="term" value="F:ATP binding"/>
    <property type="evidence" value="ECO:0007669"/>
    <property type="project" value="UniProtKB-KW"/>
</dbReference>
<keyword evidence="5" id="KW-1185">Reference proteome</keyword>
<dbReference type="GO" id="GO:0004672">
    <property type="term" value="F:protein kinase activity"/>
    <property type="evidence" value="ECO:0007669"/>
    <property type="project" value="InterPro"/>
</dbReference>